<feature type="compositionally biased region" description="Basic and acidic residues" evidence="1">
    <location>
        <begin position="17"/>
        <end position="34"/>
    </location>
</feature>
<gene>
    <name evidence="2" type="ORF">GGR25_001065</name>
</gene>
<sequence>MNNHDTSSKPSRRRSPSRLERIRRHNDALRTEHRGGSVVVTDGIAEMGPAAVAAILAAIAAFEAFDTNNDPYGERDFGSIVFEERKVLFKIDYYDRSLRLHSPDPADAKVTARVMTVMLANEY</sequence>
<comment type="caution">
    <text evidence="2">The sequence shown here is derived from an EMBL/GenBank/DDBJ whole genome shotgun (WGS) entry which is preliminary data.</text>
</comment>
<feature type="region of interest" description="Disordered" evidence="1">
    <location>
        <begin position="1"/>
        <end position="34"/>
    </location>
</feature>
<dbReference type="AlphaFoldDB" id="A0A840ANN8"/>
<organism evidence="2 3">
    <name type="scientific">Kaistia hirudinis</name>
    <dbReference type="NCBI Taxonomy" id="1293440"/>
    <lineage>
        <taxon>Bacteria</taxon>
        <taxon>Pseudomonadati</taxon>
        <taxon>Pseudomonadota</taxon>
        <taxon>Alphaproteobacteria</taxon>
        <taxon>Hyphomicrobiales</taxon>
        <taxon>Kaistiaceae</taxon>
        <taxon>Kaistia</taxon>
    </lineage>
</organism>
<dbReference type="EMBL" id="JACIDS010000002">
    <property type="protein sequence ID" value="MBB3930026.1"/>
    <property type="molecule type" value="Genomic_DNA"/>
</dbReference>
<name>A0A840ANN8_9HYPH</name>
<protein>
    <recommendedName>
        <fullName evidence="4">DUF3768 domain-containing protein</fullName>
    </recommendedName>
</protein>
<dbReference type="Proteomes" id="UP000553963">
    <property type="component" value="Unassembled WGS sequence"/>
</dbReference>
<evidence type="ECO:0008006" key="4">
    <source>
        <dbReference type="Google" id="ProtNLM"/>
    </source>
</evidence>
<evidence type="ECO:0000313" key="2">
    <source>
        <dbReference type="EMBL" id="MBB3930026.1"/>
    </source>
</evidence>
<keyword evidence="3" id="KW-1185">Reference proteome</keyword>
<reference evidence="2 3" key="1">
    <citation type="submission" date="2020-08" db="EMBL/GenBank/DDBJ databases">
        <title>Genomic Encyclopedia of Type Strains, Phase IV (KMG-IV): sequencing the most valuable type-strain genomes for metagenomic binning, comparative biology and taxonomic classification.</title>
        <authorList>
            <person name="Goeker M."/>
        </authorList>
    </citation>
    <scope>NUCLEOTIDE SEQUENCE [LARGE SCALE GENOMIC DNA]</scope>
    <source>
        <strain evidence="2 3">DSM 25966</strain>
    </source>
</reference>
<dbReference type="RefSeq" id="WP_183397724.1">
    <property type="nucleotide sequence ID" value="NZ_JACIDS010000002.1"/>
</dbReference>
<proteinExistence type="predicted"/>
<dbReference type="Pfam" id="PF12599">
    <property type="entry name" value="DUF3768"/>
    <property type="match status" value="1"/>
</dbReference>
<evidence type="ECO:0000313" key="3">
    <source>
        <dbReference type="Proteomes" id="UP000553963"/>
    </source>
</evidence>
<dbReference type="InterPro" id="IPR022243">
    <property type="entry name" value="DUF3768"/>
</dbReference>
<accession>A0A840ANN8</accession>
<evidence type="ECO:0000256" key="1">
    <source>
        <dbReference type="SAM" id="MobiDB-lite"/>
    </source>
</evidence>